<feature type="chain" id="PRO_5041341524" evidence="1">
    <location>
        <begin position="22"/>
        <end position="154"/>
    </location>
</feature>
<reference evidence="3" key="1">
    <citation type="journal article" date="2023" name="Comput. Struct. Biotechnol. J.">
        <title>Discovery of a novel marine Bacteroidetes with a rich repertoire of carbohydrate-active enzymes.</title>
        <authorList>
            <person name="Chen B."/>
            <person name="Liu G."/>
            <person name="Chen Q."/>
            <person name="Wang H."/>
            <person name="Liu L."/>
            <person name="Tang K."/>
        </authorList>
    </citation>
    <scope>NUCLEOTIDE SEQUENCE</scope>
    <source>
        <strain evidence="3">TK19036</strain>
    </source>
</reference>
<dbReference type="InterPro" id="IPR024311">
    <property type="entry name" value="Lipocalin-like"/>
</dbReference>
<dbReference type="EMBL" id="CP120682">
    <property type="protein sequence ID" value="WKN38276.1"/>
    <property type="molecule type" value="Genomic_DNA"/>
</dbReference>
<organism evidence="3">
    <name type="scientific">Roseihalotalea indica</name>
    <dbReference type="NCBI Taxonomy" id="2867963"/>
    <lineage>
        <taxon>Bacteria</taxon>
        <taxon>Pseudomonadati</taxon>
        <taxon>Bacteroidota</taxon>
        <taxon>Cytophagia</taxon>
        <taxon>Cytophagales</taxon>
        <taxon>Catalimonadaceae</taxon>
        <taxon>Roseihalotalea</taxon>
    </lineage>
</organism>
<dbReference type="Pfam" id="PF13648">
    <property type="entry name" value="Lipocalin_4"/>
    <property type="match status" value="1"/>
</dbReference>
<name>A0AA49JFA3_9BACT</name>
<dbReference type="AlphaFoldDB" id="A0AA49JFA3"/>
<evidence type="ECO:0000259" key="2">
    <source>
        <dbReference type="Pfam" id="PF13648"/>
    </source>
</evidence>
<keyword evidence="1" id="KW-0732">Signal</keyword>
<sequence>MKKILCVIALAAVAFTWTSCTEDDEQPTGDKTKTELLTAHAWKLTALTISPAIDGSTDVFSLEPCYKDNSQSFSSNGAFIQNEGSSICSPYGATENGNWSFSSSESILNTTYDKNSGWDSSYNILTLTETTLKYSGVYDISGTEHTLTYTFSAP</sequence>
<feature type="domain" description="Lipocalin-like" evidence="2">
    <location>
        <begin position="41"/>
        <end position="134"/>
    </location>
</feature>
<evidence type="ECO:0000256" key="1">
    <source>
        <dbReference type="SAM" id="SignalP"/>
    </source>
</evidence>
<gene>
    <name evidence="3" type="ORF">K4G66_06120</name>
</gene>
<reference evidence="3" key="2">
    <citation type="journal article" date="2024" name="Antonie Van Leeuwenhoek">
        <title>Roseihalotalea indica gen. nov., sp. nov., a halophilic Bacteroidetes from mesopelagic Southwest Indian Ocean with higher carbohydrate metabolic potential.</title>
        <authorList>
            <person name="Chen B."/>
            <person name="Zhang M."/>
            <person name="Lin D."/>
            <person name="Ye J."/>
            <person name="Tang K."/>
        </authorList>
    </citation>
    <scope>NUCLEOTIDE SEQUENCE</scope>
    <source>
        <strain evidence="3">TK19036</strain>
    </source>
</reference>
<feature type="signal peptide" evidence="1">
    <location>
        <begin position="1"/>
        <end position="21"/>
    </location>
</feature>
<proteinExistence type="predicted"/>
<accession>A0AA49JFA3</accession>
<evidence type="ECO:0000313" key="3">
    <source>
        <dbReference type="EMBL" id="WKN38276.1"/>
    </source>
</evidence>
<protein>
    <submittedName>
        <fullName evidence="3">Lipocalin family protein</fullName>
    </submittedName>
</protein>
<dbReference type="PROSITE" id="PS51257">
    <property type="entry name" value="PROKAR_LIPOPROTEIN"/>
    <property type="match status" value="1"/>
</dbReference>